<dbReference type="Pfam" id="PF03576">
    <property type="entry name" value="Peptidase_S58"/>
    <property type="match status" value="1"/>
</dbReference>
<dbReference type="Proteomes" id="UP000321635">
    <property type="component" value="Unassembled WGS sequence"/>
</dbReference>
<gene>
    <name evidence="2" type="ORF">ANI02nite_19440</name>
</gene>
<name>A0A511XAU5_9PROT</name>
<evidence type="ECO:0000313" key="3">
    <source>
        <dbReference type="Proteomes" id="UP000321635"/>
    </source>
</evidence>
<dbReference type="OrthoDB" id="9770388at2"/>
<comment type="caution">
    <text evidence="2">The sequence shown here is derived from an EMBL/GenBank/DDBJ whole genome shotgun (WGS) entry which is preliminary data.</text>
</comment>
<dbReference type="STRING" id="1120919.GCA_000429165_01489"/>
<dbReference type="AlphaFoldDB" id="A0A511XAU5"/>
<sequence>MSSRPRARELALPLPGVPGPWNAITDVPGVRVGYRTLISGEDEHAIRTGVTAILPRAEGDLLHPVLAGSFSMNGNGELTGCHWIDEAGWFMGPITLTNTCSLGIAHHATARWMLKTFPDVMGETLWPLPVVGETFDGWLNDIAGQHVTEVDVLAAIEAAAATPAFKPVAEGNVGGGTGMIAYEFKGGTGTSSRIVRTKAGEYTLGALVQANHGRRSWLTVCGAAAGRAMPEDTLWPSERGSIIVILATDAPLEPTQLRRVAKRIGIGIGRGGTPSGNNSGDIFLAFSTANDSGAFPGAPLRRIEALSDEAMDDVFMAAVEAVEEAVLNAMLGAETMVGRRGRLVRAIDPERLKSLVCVPSGGAA</sequence>
<dbReference type="InterPro" id="IPR005321">
    <property type="entry name" value="Peptidase_S58_DmpA"/>
</dbReference>
<dbReference type="PANTHER" id="PTHR36512">
    <property type="entry name" value="D-AMINOPEPTIDASE"/>
    <property type="match status" value="1"/>
</dbReference>
<dbReference type="InterPro" id="IPR016117">
    <property type="entry name" value="ArgJ-like_dom_sf"/>
</dbReference>
<dbReference type="GO" id="GO:0004177">
    <property type="term" value="F:aminopeptidase activity"/>
    <property type="evidence" value="ECO:0007669"/>
    <property type="project" value="UniProtKB-KW"/>
</dbReference>
<dbReference type="SUPFAM" id="SSF56266">
    <property type="entry name" value="DmpA/ArgJ-like"/>
    <property type="match status" value="1"/>
</dbReference>
<protein>
    <submittedName>
        <fullName evidence="2">Aminopeptidase</fullName>
    </submittedName>
</protein>
<reference evidence="2 3" key="1">
    <citation type="submission" date="2019-07" db="EMBL/GenBank/DDBJ databases">
        <title>Whole genome shotgun sequence of Acetobacter nitrogenifigens NBRC 105050.</title>
        <authorList>
            <person name="Hosoyama A."/>
            <person name="Uohara A."/>
            <person name="Ohji S."/>
            <person name="Ichikawa N."/>
        </authorList>
    </citation>
    <scope>NUCLEOTIDE SEQUENCE [LARGE SCALE GENOMIC DNA]</scope>
    <source>
        <strain evidence="2 3">NBRC 105050</strain>
    </source>
</reference>
<dbReference type="CDD" id="cd02253">
    <property type="entry name" value="DmpA"/>
    <property type="match status" value="1"/>
</dbReference>
<dbReference type="EMBL" id="BJYF01000010">
    <property type="protein sequence ID" value="GEN60060.1"/>
    <property type="molecule type" value="Genomic_DNA"/>
</dbReference>
<keyword evidence="2" id="KW-0378">Hydrolase</keyword>
<proteinExistence type="inferred from homology"/>
<organism evidence="2 3">
    <name type="scientific">Acetobacter nitrogenifigens DSM 23921 = NBRC 105050</name>
    <dbReference type="NCBI Taxonomy" id="1120919"/>
    <lineage>
        <taxon>Bacteria</taxon>
        <taxon>Pseudomonadati</taxon>
        <taxon>Pseudomonadota</taxon>
        <taxon>Alphaproteobacteria</taxon>
        <taxon>Acetobacterales</taxon>
        <taxon>Acetobacteraceae</taxon>
        <taxon>Acetobacter</taxon>
    </lineage>
</organism>
<evidence type="ECO:0000313" key="2">
    <source>
        <dbReference type="EMBL" id="GEN60060.1"/>
    </source>
</evidence>
<keyword evidence="2" id="KW-0645">Protease</keyword>
<keyword evidence="2" id="KW-0031">Aminopeptidase</keyword>
<accession>A0A511XAU5</accession>
<dbReference type="PANTHER" id="PTHR36512:SF3">
    <property type="entry name" value="BLR5678 PROTEIN"/>
    <property type="match status" value="1"/>
</dbReference>
<dbReference type="Gene3D" id="3.60.70.12">
    <property type="entry name" value="L-amino peptidase D-ALA esterase/amidase"/>
    <property type="match status" value="1"/>
</dbReference>
<evidence type="ECO:0000256" key="1">
    <source>
        <dbReference type="ARBA" id="ARBA00007068"/>
    </source>
</evidence>
<comment type="similarity">
    <text evidence="1">Belongs to the peptidase S58 family.</text>
</comment>
<dbReference type="RefSeq" id="WP_026397532.1">
    <property type="nucleotide sequence ID" value="NZ_AUBI01000004.1"/>
</dbReference>
<keyword evidence="3" id="KW-1185">Reference proteome</keyword>